<keyword evidence="2" id="KW-1185">Reference proteome</keyword>
<accession>A0AA51Z2Y3</accession>
<evidence type="ECO:0000313" key="2">
    <source>
        <dbReference type="Proteomes" id="UP001182220"/>
    </source>
</evidence>
<sequence length="137" mass="15461">MRTINQIQSEIAKLRAEMADVKEVELSKNDAIHILKNLGWTRERGHWVKPKPVGAGVGSKVRDYSDGVGVQFKHGYKRGDIVKRKGYFGRWLVRDVVSETRLKVSEIKSPFGNGGGWPAVVNFKYCIDVTEVTKAFQ</sequence>
<proteinExistence type="predicted"/>
<organism evidence="1 2">
    <name type="scientific">Yersinia phage vB_YpEc11</name>
    <dbReference type="NCBI Taxonomy" id="3056113"/>
    <lineage>
        <taxon>Viruses</taxon>
        <taxon>Duplodnaviria</taxon>
        <taxon>Heunggongvirae</taxon>
        <taxon>Uroviricota</taxon>
        <taxon>Caudoviricetes</taxon>
        <taxon>Autographivirales</taxon>
        <taxon>Autotranscriptaviridae</taxon>
        <taxon>Studiervirinae</taxon>
        <taxon>Helsettvirus</taxon>
        <taxon>Helsettvirus YpEc11</taxon>
    </lineage>
</organism>
<gene>
    <name evidence="1" type="ORF">YpEc11_17</name>
</gene>
<dbReference type="Proteomes" id="UP001182220">
    <property type="component" value="Segment"/>
</dbReference>
<name>A0AA51Z2Y3_9CAUD</name>
<protein>
    <submittedName>
        <fullName evidence="1">Uncharacterized protein</fullName>
    </submittedName>
</protein>
<reference evidence="1" key="1">
    <citation type="submission" date="2023-04" db="EMBL/GenBank/DDBJ databases">
        <title>The Enterobacteriaceae - specific Podoviridae bacteriophages show lytic activity to Yersinia pestis: characterization and application potential.</title>
        <authorList>
            <person name="Suladze T."/>
            <person name="Gorge O."/>
            <person name="Kusradze I."/>
            <person name="Valade E."/>
            <person name="Jaiani E."/>
            <person name="Darsavelidze M."/>
            <person name="Elizbarashvili M."/>
            <person name="Janelidze N."/>
            <person name="Tediashvili M."/>
        </authorList>
    </citation>
    <scope>NUCLEOTIDE SEQUENCE</scope>
</reference>
<dbReference type="EMBL" id="OQ828306">
    <property type="protein sequence ID" value="WMX18729.1"/>
    <property type="molecule type" value="Genomic_DNA"/>
</dbReference>
<evidence type="ECO:0000313" key="1">
    <source>
        <dbReference type="EMBL" id="WMX18729.1"/>
    </source>
</evidence>